<protein>
    <submittedName>
        <fullName evidence="5">Glycosyltransferase family 4 protein</fullName>
    </submittedName>
</protein>
<evidence type="ECO:0000313" key="5">
    <source>
        <dbReference type="EMBL" id="GAA4777705.1"/>
    </source>
</evidence>
<dbReference type="Pfam" id="PF13579">
    <property type="entry name" value="Glyco_trans_4_4"/>
    <property type="match status" value="1"/>
</dbReference>
<keyword evidence="6" id="KW-1185">Reference proteome</keyword>
<feature type="domain" description="Glycosyltransferase subfamily 4-like N-terminal" evidence="4">
    <location>
        <begin position="8"/>
        <end position="192"/>
    </location>
</feature>
<evidence type="ECO:0000259" key="4">
    <source>
        <dbReference type="Pfam" id="PF13579"/>
    </source>
</evidence>
<organism evidence="5 6">
    <name type="scientific">Microbacterium gilvum</name>
    <dbReference type="NCBI Taxonomy" id="1336204"/>
    <lineage>
        <taxon>Bacteria</taxon>
        <taxon>Bacillati</taxon>
        <taxon>Actinomycetota</taxon>
        <taxon>Actinomycetes</taxon>
        <taxon>Micrococcales</taxon>
        <taxon>Microbacteriaceae</taxon>
        <taxon>Microbacterium</taxon>
    </lineage>
</organism>
<dbReference type="Gene3D" id="3.40.50.2000">
    <property type="entry name" value="Glycogen Phosphorylase B"/>
    <property type="match status" value="2"/>
</dbReference>
<comment type="caution">
    <text evidence="5">The sequence shown here is derived from an EMBL/GenBank/DDBJ whole genome shotgun (WGS) entry which is preliminary data.</text>
</comment>
<reference evidence="6" key="1">
    <citation type="journal article" date="2019" name="Int. J. Syst. Evol. Microbiol.">
        <title>The Global Catalogue of Microorganisms (GCM) 10K type strain sequencing project: providing services to taxonomists for standard genome sequencing and annotation.</title>
        <authorList>
            <consortium name="The Broad Institute Genomics Platform"/>
            <consortium name="The Broad Institute Genome Sequencing Center for Infectious Disease"/>
            <person name="Wu L."/>
            <person name="Ma J."/>
        </authorList>
    </citation>
    <scope>NUCLEOTIDE SEQUENCE [LARGE SCALE GENOMIC DNA]</scope>
    <source>
        <strain evidence="6">JCM 18537</strain>
    </source>
</reference>
<dbReference type="CDD" id="cd03794">
    <property type="entry name" value="GT4_WbuB-like"/>
    <property type="match status" value="1"/>
</dbReference>
<dbReference type="InterPro" id="IPR028098">
    <property type="entry name" value="Glyco_trans_4-like_N"/>
</dbReference>
<proteinExistence type="predicted"/>
<dbReference type="SUPFAM" id="SSF53756">
    <property type="entry name" value="UDP-Glycosyltransferase/glycogen phosphorylase"/>
    <property type="match status" value="1"/>
</dbReference>
<sequence length="420" mass="45148">MNYPPEPTGISPYTGALAAGLAARGHETRALTTHPHYPDWRIRAGYGQWSRNENIDHVAVERLLHYVPRQPRRISRLLSEVSFGLRLALRSWGRPGAVVAVSPALFSSAIAYASARLRYRSVPFIVWVQDLYSQGLAEFDGRESAGVRLARVVERWLLGRADRVVVIHDRFVPRVRDDLGVSADRISVIRNWTHLPPIPEVDVAAARAGFGWSEGEKVVLHCGNMGVKQGLENVIEAARLAAQRGEHVRFVLVGDGSERARLQKLGAGIPTLQFLPPLDSQDFPAALRAADVLLVNERPGVSEMAVPSKLTSYFSAGRPVLAATDPLGITAEEVRAAGAGVAVQSGAPDVLLDAAIALVADPERAAAYGESAQRYRETVLDADFAIDRFATLVSTLASAAPAAAAVGPATQEPPMPALPA</sequence>
<evidence type="ECO:0000259" key="3">
    <source>
        <dbReference type="Pfam" id="PF00534"/>
    </source>
</evidence>
<keyword evidence="1" id="KW-0328">Glycosyltransferase</keyword>
<gene>
    <name evidence="5" type="ORF">GCM10023351_23160</name>
</gene>
<keyword evidence="2" id="KW-0808">Transferase</keyword>
<feature type="domain" description="Glycosyl transferase family 1" evidence="3">
    <location>
        <begin position="206"/>
        <end position="374"/>
    </location>
</feature>
<evidence type="ECO:0000313" key="6">
    <source>
        <dbReference type="Proteomes" id="UP001501645"/>
    </source>
</evidence>
<name>A0ABP9ACQ9_9MICO</name>
<dbReference type="PANTHER" id="PTHR12526">
    <property type="entry name" value="GLYCOSYLTRANSFERASE"/>
    <property type="match status" value="1"/>
</dbReference>
<evidence type="ECO:0000256" key="1">
    <source>
        <dbReference type="ARBA" id="ARBA00022676"/>
    </source>
</evidence>
<dbReference type="EMBL" id="BAABKO010000004">
    <property type="protein sequence ID" value="GAA4777705.1"/>
    <property type="molecule type" value="Genomic_DNA"/>
</dbReference>
<dbReference type="Pfam" id="PF00534">
    <property type="entry name" value="Glycos_transf_1"/>
    <property type="match status" value="1"/>
</dbReference>
<dbReference type="Proteomes" id="UP001501645">
    <property type="component" value="Unassembled WGS sequence"/>
</dbReference>
<dbReference type="InterPro" id="IPR001296">
    <property type="entry name" value="Glyco_trans_1"/>
</dbReference>
<accession>A0ABP9ACQ9</accession>
<evidence type="ECO:0000256" key="2">
    <source>
        <dbReference type="ARBA" id="ARBA00022679"/>
    </source>
</evidence>